<dbReference type="AlphaFoldDB" id="A0A0V0WMB9"/>
<evidence type="ECO:0000313" key="2">
    <source>
        <dbReference type="Proteomes" id="UP000054815"/>
    </source>
</evidence>
<name>A0A0V0WMB9_TRIPS</name>
<protein>
    <submittedName>
        <fullName evidence="1">Uncharacterized protein</fullName>
    </submittedName>
</protein>
<comment type="caution">
    <text evidence="1">The sequence shown here is derived from an EMBL/GenBank/DDBJ whole genome shotgun (WGS) entry which is preliminary data.</text>
</comment>
<reference evidence="1 2" key="1">
    <citation type="submission" date="2015-01" db="EMBL/GenBank/DDBJ databases">
        <title>Evolution of Trichinella species and genotypes.</title>
        <authorList>
            <person name="Korhonen P.K."/>
            <person name="Edoardo P."/>
            <person name="Giuseppe L.R."/>
            <person name="Gasser R.B."/>
        </authorList>
    </citation>
    <scope>NUCLEOTIDE SEQUENCE [LARGE SCALE GENOMIC DNA]</scope>
    <source>
        <strain evidence="1">ISS141</strain>
    </source>
</reference>
<dbReference type="Proteomes" id="UP000054815">
    <property type="component" value="Unassembled WGS sequence"/>
</dbReference>
<evidence type="ECO:0000313" key="1">
    <source>
        <dbReference type="EMBL" id="KRX76686.1"/>
    </source>
</evidence>
<gene>
    <name evidence="1" type="ORF">T4E_9621</name>
</gene>
<accession>A0A0V0WMB9</accession>
<sequence length="31" mass="3772">MRIERYFWCDKNSAMTIHSLISKELKLCLLK</sequence>
<organism evidence="1 2">
    <name type="scientific">Trichinella pseudospiralis</name>
    <name type="common">Parasitic roundworm</name>
    <dbReference type="NCBI Taxonomy" id="6337"/>
    <lineage>
        <taxon>Eukaryota</taxon>
        <taxon>Metazoa</taxon>
        <taxon>Ecdysozoa</taxon>
        <taxon>Nematoda</taxon>
        <taxon>Enoplea</taxon>
        <taxon>Dorylaimia</taxon>
        <taxon>Trichinellida</taxon>
        <taxon>Trichinellidae</taxon>
        <taxon>Trichinella</taxon>
    </lineage>
</organism>
<proteinExistence type="predicted"/>
<dbReference type="EMBL" id="JYDU01000933">
    <property type="protein sequence ID" value="KRX76686.1"/>
    <property type="molecule type" value="Genomic_DNA"/>
</dbReference>